<gene>
    <name evidence="2" type="ORF">M378DRAFT_188903</name>
</gene>
<dbReference type="AlphaFoldDB" id="A0A0C2TVR7"/>
<evidence type="ECO:0000256" key="1">
    <source>
        <dbReference type="SAM" id="Phobius"/>
    </source>
</evidence>
<dbReference type="EMBL" id="KN818222">
    <property type="protein sequence ID" value="KIL71444.1"/>
    <property type="molecule type" value="Genomic_DNA"/>
</dbReference>
<evidence type="ECO:0000313" key="3">
    <source>
        <dbReference type="Proteomes" id="UP000054549"/>
    </source>
</evidence>
<dbReference type="InterPro" id="IPR010699">
    <property type="entry name" value="DUF1275"/>
</dbReference>
<evidence type="ECO:0008006" key="4">
    <source>
        <dbReference type="Google" id="ProtNLM"/>
    </source>
</evidence>
<evidence type="ECO:0000313" key="2">
    <source>
        <dbReference type="EMBL" id="KIL71444.1"/>
    </source>
</evidence>
<accession>A0A0C2TVR7</accession>
<dbReference type="STRING" id="946122.A0A0C2TVR7"/>
<feature type="transmembrane region" description="Helical" evidence="1">
    <location>
        <begin position="21"/>
        <end position="47"/>
    </location>
</feature>
<keyword evidence="1" id="KW-1133">Transmembrane helix</keyword>
<organism evidence="2 3">
    <name type="scientific">Amanita muscaria (strain Koide BX008)</name>
    <dbReference type="NCBI Taxonomy" id="946122"/>
    <lineage>
        <taxon>Eukaryota</taxon>
        <taxon>Fungi</taxon>
        <taxon>Dikarya</taxon>
        <taxon>Basidiomycota</taxon>
        <taxon>Agaricomycotina</taxon>
        <taxon>Agaricomycetes</taxon>
        <taxon>Agaricomycetidae</taxon>
        <taxon>Agaricales</taxon>
        <taxon>Pluteineae</taxon>
        <taxon>Amanitaceae</taxon>
        <taxon>Amanita</taxon>
    </lineage>
</organism>
<feature type="transmembrane region" description="Helical" evidence="1">
    <location>
        <begin position="148"/>
        <end position="166"/>
    </location>
</feature>
<keyword evidence="3" id="KW-1185">Reference proteome</keyword>
<reference evidence="2 3" key="1">
    <citation type="submission" date="2014-04" db="EMBL/GenBank/DDBJ databases">
        <title>Evolutionary Origins and Diversification of the Mycorrhizal Mutualists.</title>
        <authorList>
            <consortium name="DOE Joint Genome Institute"/>
            <consortium name="Mycorrhizal Genomics Consortium"/>
            <person name="Kohler A."/>
            <person name="Kuo A."/>
            <person name="Nagy L.G."/>
            <person name="Floudas D."/>
            <person name="Copeland A."/>
            <person name="Barry K.W."/>
            <person name="Cichocki N."/>
            <person name="Veneault-Fourrey C."/>
            <person name="LaButti K."/>
            <person name="Lindquist E.A."/>
            <person name="Lipzen A."/>
            <person name="Lundell T."/>
            <person name="Morin E."/>
            <person name="Murat C."/>
            <person name="Riley R."/>
            <person name="Ohm R."/>
            <person name="Sun H."/>
            <person name="Tunlid A."/>
            <person name="Henrissat B."/>
            <person name="Grigoriev I.V."/>
            <person name="Hibbett D.S."/>
            <person name="Martin F."/>
        </authorList>
    </citation>
    <scope>NUCLEOTIDE SEQUENCE [LARGE SCALE GENOMIC DNA]</scope>
    <source>
        <strain evidence="2 3">Koide BX008</strain>
    </source>
</reference>
<protein>
    <recommendedName>
        <fullName evidence="4">DUF1275 domain protein</fullName>
    </recommendedName>
</protein>
<feature type="transmembrane region" description="Helical" evidence="1">
    <location>
        <begin position="230"/>
        <end position="250"/>
    </location>
</feature>
<keyword evidence="1" id="KW-0812">Transmembrane</keyword>
<dbReference type="Pfam" id="PF06912">
    <property type="entry name" value="DUF1275"/>
    <property type="match status" value="1"/>
</dbReference>
<sequence>MRSRQGSSLKAHLMSEVDPAMCTGPLAAFAFMTGFVDVVSFSAIFVWCGFQTGNFAQLAIAIARLFESQHDLTFHLADQQALVSLITFNAGAFLGRIGDRIGHHRRLWLMLGTLIQALLLMVASICLWKSGQGGVADARANPSWTNGLTFVALGFMSASLGLQGVLGKRLNTQFGTTIVLTTIWVEITNDPGLFNIKRSVKTRDHRLIAAGSLFLGAFIGRAILGKAGSPAALAVGVGLRVIISLGWLLVPGKEPVTKQNQSV</sequence>
<dbReference type="InParanoid" id="A0A0C2TVR7"/>
<name>A0A0C2TVR7_AMAMK</name>
<feature type="transmembrane region" description="Helical" evidence="1">
    <location>
        <begin position="207"/>
        <end position="224"/>
    </location>
</feature>
<dbReference type="OrthoDB" id="5288586at2759"/>
<dbReference type="HOGENOM" id="CLU_062487_0_0_1"/>
<feature type="transmembrane region" description="Helical" evidence="1">
    <location>
        <begin position="107"/>
        <end position="128"/>
    </location>
</feature>
<dbReference type="PANTHER" id="PTHR37488:SF2">
    <property type="entry name" value="DUF1275 DOMAIN-CONTAINING PROTEIN"/>
    <property type="match status" value="1"/>
</dbReference>
<keyword evidence="1" id="KW-0472">Membrane</keyword>
<proteinExistence type="predicted"/>
<dbReference type="Proteomes" id="UP000054549">
    <property type="component" value="Unassembled WGS sequence"/>
</dbReference>
<dbReference type="PANTHER" id="PTHR37488">
    <property type="entry name" value="DUF1275 DOMAIN-CONTAINING PROTEIN"/>
    <property type="match status" value="1"/>
</dbReference>